<accession>A0A1A6B7Q0</accession>
<organism evidence="2 3">
    <name type="scientific">Mycobacterium gordonae</name>
    <dbReference type="NCBI Taxonomy" id="1778"/>
    <lineage>
        <taxon>Bacteria</taxon>
        <taxon>Bacillati</taxon>
        <taxon>Actinomycetota</taxon>
        <taxon>Actinomycetes</taxon>
        <taxon>Mycobacteriales</taxon>
        <taxon>Mycobacteriaceae</taxon>
        <taxon>Mycobacterium</taxon>
    </lineage>
</organism>
<protein>
    <recommendedName>
        <fullName evidence="4">DUF4307 domain-containing protein</fullName>
    </recommendedName>
</protein>
<evidence type="ECO:0008006" key="4">
    <source>
        <dbReference type="Google" id="ProtNLM"/>
    </source>
</evidence>
<name>A0A1A6B7Q0_MYCGO</name>
<keyword evidence="1" id="KW-0472">Membrane</keyword>
<gene>
    <name evidence="2" type="ORF">A9W98_03100</name>
</gene>
<proteinExistence type="predicted"/>
<dbReference type="RefSeq" id="WP_065137230.1">
    <property type="nucleotide sequence ID" value="NZ_JANFXG010000129.1"/>
</dbReference>
<evidence type="ECO:0000313" key="3">
    <source>
        <dbReference type="Proteomes" id="UP000093757"/>
    </source>
</evidence>
<dbReference type="EMBL" id="MAEM01000529">
    <property type="protein sequence ID" value="OBR98310.1"/>
    <property type="molecule type" value="Genomic_DNA"/>
</dbReference>
<dbReference type="OrthoDB" id="4425882at2"/>
<feature type="transmembrane region" description="Helical" evidence="1">
    <location>
        <begin position="30"/>
        <end position="50"/>
    </location>
</feature>
<keyword evidence="1" id="KW-1133">Transmembrane helix</keyword>
<dbReference type="AlphaFoldDB" id="A0A1A6B7Q0"/>
<sequence length="148" mass="16099">MTEHVTEDSFSRPEARYGRDRLSRKTRRRVVIGLTVLVLAVGVAIAVVAYRQIGSAPLKGTLAGYQVIDDETASVTISVYRRDPSRPVDCIVRVRSKDGSETGRREVLVPPANQQTVQVSTTLKSSKPPAVADVYGCGADVPAYLRSQ</sequence>
<keyword evidence="1" id="KW-0812">Transmembrane</keyword>
<dbReference type="Pfam" id="PF14155">
    <property type="entry name" value="DUF4307"/>
    <property type="match status" value="1"/>
</dbReference>
<comment type="caution">
    <text evidence="2">The sequence shown here is derived from an EMBL/GenBank/DDBJ whole genome shotgun (WGS) entry which is preliminary data.</text>
</comment>
<reference evidence="2 3" key="1">
    <citation type="submission" date="2016-06" db="EMBL/GenBank/DDBJ databases">
        <authorList>
            <person name="Kjaerup R.B."/>
            <person name="Dalgaard T.S."/>
            <person name="Juul-Madsen H.R."/>
        </authorList>
    </citation>
    <scope>NUCLEOTIDE SEQUENCE [LARGE SCALE GENOMIC DNA]</scope>
    <source>
        <strain evidence="2 3">1245752.6</strain>
    </source>
</reference>
<evidence type="ECO:0000256" key="1">
    <source>
        <dbReference type="SAM" id="Phobius"/>
    </source>
</evidence>
<evidence type="ECO:0000313" key="2">
    <source>
        <dbReference type="EMBL" id="OBR98310.1"/>
    </source>
</evidence>
<dbReference type="Proteomes" id="UP000093757">
    <property type="component" value="Unassembled WGS sequence"/>
</dbReference>
<dbReference type="InterPro" id="IPR025443">
    <property type="entry name" value="DUF4307"/>
</dbReference>